<name>A0A1C7NCG9_9FUNG</name>
<dbReference type="Proteomes" id="UP000093000">
    <property type="component" value="Unassembled WGS sequence"/>
</dbReference>
<organism evidence="2 3">
    <name type="scientific">Choanephora cucurbitarum</name>
    <dbReference type="NCBI Taxonomy" id="101091"/>
    <lineage>
        <taxon>Eukaryota</taxon>
        <taxon>Fungi</taxon>
        <taxon>Fungi incertae sedis</taxon>
        <taxon>Mucoromycota</taxon>
        <taxon>Mucoromycotina</taxon>
        <taxon>Mucoromycetes</taxon>
        <taxon>Mucorales</taxon>
        <taxon>Mucorineae</taxon>
        <taxon>Choanephoraceae</taxon>
        <taxon>Choanephoroideae</taxon>
        <taxon>Choanephora</taxon>
    </lineage>
</organism>
<evidence type="ECO:0000313" key="3">
    <source>
        <dbReference type="Proteomes" id="UP000093000"/>
    </source>
</evidence>
<sequence>MIQSYSSLWNEHCGIASFNPLYTVQPHADIVPTDARFIFASVASANDLISPLMHILNIYAPATRQARLPYFRDLATNLSLMSLLRSFTVLIIIIGNFNYDMYQRNILDPS</sequence>
<dbReference type="InParanoid" id="A0A1C7NCG9"/>
<reference evidence="2 3" key="1">
    <citation type="submission" date="2016-03" db="EMBL/GenBank/DDBJ databases">
        <title>Choanephora cucurbitarum.</title>
        <authorList>
            <person name="Min B."/>
            <person name="Park H."/>
            <person name="Park J.-H."/>
            <person name="Shin H.-D."/>
            <person name="Choi I.-G."/>
        </authorList>
    </citation>
    <scope>NUCLEOTIDE SEQUENCE [LARGE SCALE GENOMIC DNA]</scope>
    <source>
        <strain evidence="2 3">KUS-F28377</strain>
    </source>
</reference>
<feature type="transmembrane region" description="Helical" evidence="1">
    <location>
        <begin position="74"/>
        <end position="97"/>
    </location>
</feature>
<dbReference type="EMBL" id="LUGH01000297">
    <property type="protein sequence ID" value="OBZ86459.1"/>
    <property type="molecule type" value="Genomic_DNA"/>
</dbReference>
<keyword evidence="1" id="KW-0472">Membrane</keyword>
<accession>A0A1C7NCG9</accession>
<keyword evidence="1" id="KW-0812">Transmembrane</keyword>
<evidence type="ECO:0000256" key="1">
    <source>
        <dbReference type="SAM" id="Phobius"/>
    </source>
</evidence>
<comment type="caution">
    <text evidence="2">The sequence shown here is derived from an EMBL/GenBank/DDBJ whole genome shotgun (WGS) entry which is preliminary data.</text>
</comment>
<proteinExistence type="predicted"/>
<dbReference type="AlphaFoldDB" id="A0A1C7NCG9"/>
<keyword evidence="3" id="KW-1185">Reference proteome</keyword>
<protein>
    <submittedName>
        <fullName evidence="2">Uncharacterized protein</fullName>
    </submittedName>
</protein>
<keyword evidence="1" id="KW-1133">Transmembrane helix</keyword>
<gene>
    <name evidence="2" type="ORF">A0J61_05490</name>
</gene>
<evidence type="ECO:0000313" key="2">
    <source>
        <dbReference type="EMBL" id="OBZ86459.1"/>
    </source>
</evidence>